<feature type="compositionally biased region" description="Low complexity" evidence="1">
    <location>
        <begin position="27"/>
        <end position="48"/>
    </location>
</feature>
<feature type="compositionally biased region" description="Low complexity" evidence="1">
    <location>
        <begin position="135"/>
        <end position="144"/>
    </location>
</feature>
<dbReference type="EMBL" id="BT038206">
    <property type="protein sequence ID" value="ACF83211.1"/>
    <property type="molecule type" value="mRNA"/>
</dbReference>
<evidence type="ECO:0000313" key="2">
    <source>
        <dbReference type="EMBL" id="ACF83211.1"/>
    </source>
</evidence>
<proteinExistence type="evidence at transcript level"/>
<sequence>MEAAAVGDGAPAGRSHQGACRRPPPSSSTTCRTASASTSPARPSNGSSTPPPPPSRSSRSSTRPPSPPFPRRAARMPPAMISSSSRGASPRAAARRRRARGPSSRSRAPTAVGAPPRRTGWSPWPAPRRRPRPSPSCSPGWRRPAPLAPANIGSRGISSPTSPPAPAPTASALRTTGKARTGCRRRRTPFLAPPPPSLAMRLRSAWCRHSLSTSPSPSRCLTSRSVRTLRRRPRLAPGTTASVFPCPRVSWVPIGGPFSPIRSRTSQAIITSSSRGWTARSCLATPTPRRRCIPHPRTS</sequence>
<reference evidence="2" key="1">
    <citation type="journal article" date="2009" name="PLoS Genet.">
        <title>Sequencing, mapping, and analysis of 27,455 maize full-length cDNAs.</title>
        <authorList>
            <person name="Soderlund C."/>
            <person name="Descour A."/>
            <person name="Kudrna D."/>
            <person name="Bomhoff M."/>
            <person name="Boyd L."/>
            <person name="Currie J."/>
            <person name="Angelova A."/>
            <person name="Collura K."/>
            <person name="Wissotski M."/>
            <person name="Ashley E."/>
            <person name="Morrow D."/>
            <person name="Fernandes J."/>
            <person name="Walbot V."/>
            <person name="Yu Y."/>
        </authorList>
    </citation>
    <scope>NUCLEOTIDE SEQUENCE</scope>
    <source>
        <strain evidence="2">B73</strain>
    </source>
</reference>
<evidence type="ECO:0000256" key="1">
    <source>
        <dbReference type="SAM" id="MobiDB-lite"/>
    </source>
</evidence>
<protein>
    <submittedName>
        <fullName evidence="2">Uncharacterized protein</fullName>
    </submittedName>
</protein>
<name>B4FM68_MAIZE</name>
<dbReference type="AlphaFoldDB" id="B4FM68"/>
<accession>B4FM68</accession>
<organism evidence="2">
    <name type="scientific">Zea mays</name>
    <name type="common">Maize</name>
    <dbReference type="NCBI Taxonomy" id="4577"/>
    <lineage>
        <taxon>Eukaryota</taxon>
        <taxon>Viridiplantae</taxon>
        <taxon>Streptophyta</taxon>
        <taxon>Embryophyta</taxon>
        <taxon>Tracheophyta</taxon>
        <taxon>Spermatophyta</taxon>
        <taxon>Magnoliopsida</taxon>
        <taxon>Liliopsida</taxon>
        <taxon>Poales</taxon>
        <taxon>Poaceae</taxon>
        <taxon>PACMAD clade</taxon>
        <taxon>Panicoideae</taxon>
        <taxon>Andropogonodae</taxon>
        <taxon>Andropogoneae</taxon>
        <taxon>Tripsacinae</taxon>
        <taxon>Zea</taxon>
    </lineage>
</organism>
<feature type="region of interest" description="Disordered" evidence="1">
    <location>
        <begin position="1"/>
        <end position="195"/>
    </location>
</feature>
<feature type="compositionally biased region" description="Low complexity" evidence="1">
    <location>
        <begin position="75"/>
        <end position="92"/>
    </location>
</feature>